<gene>
    <name evidence="2" type="ORF">A6X21_05505</name>
</gene>
<protein>
    <submittedName>
        <fullName evidence="2">Uncharacterized protein</fullName>
    </submittedName>
</protein>
<organism evidence="2 3">
    <name type="scientific">Planctopirus hydrillae</name>
    <dbReference type="NCBI Taxonomy" id="1841610"/>
    <lineage>
        <taxon>Bacteria</taxon>
        <taxon>Pseudomonadati</taxon>
        <taxon>Planctomycetota</taxon>
        <taxon>Planctomycetia</taxon>
        <taxon>Planctomycetales</taxon>
        <taxon>Planctomycetaceae</taxon>
        <taxon>Planctopirus</taxon>
    </lineage>
</organism>
<proteinExistence type="predicted"/>
<comment type="caution">
    <text evidence="2">The sequence shown here is derived from an EMBL/GenBank/DDBJ whole genome shotgun (WGS) entry which is preliminary data.</text>
</comment>
<dbReference type="AlphaFoldDB" id="A0A1C3EBX4"/>
<accession>A0A1C3EBX4</accession>
<dbReference type="Proteomes" id="UP000094828">
    <property type="component" value="Unassembled WGS sequence"/>
</dbReference>
<evidence type="ECO:0000256" key="1">
    <source>
        <dbReference type="SAM" id="MobiDB-lite"/>
    </source>
</evidence>
<evidence type="ECO:0000313" key="2">
    <source>
        <dbReference type="EMBL" id="ODA30739.1"/>
    </source>
</evidence>
<feature type="region of interest" description="Disordered" evidence="1">
    <location>
        <begin position="1"/>
        <end position="28"/>
    </location>
</feature>
<reference evidence="2 3" key="1">
    <citation type="submission" date="2016-05" db="EMBL/GenBank/DDBJ databases">
        <title>Genomic and physiological characterization of Planctopirus sp. isolated from fresh water lake.</title>
        <authorList>
            <person name="Subhash Y."/>
            <person name="Ramana C."/>
        </authorList>
    </citation>
    <scope>NUCLEOTIDE SEQUENCE [LARGE SCALE GENOMIC DNA]</scope>
    <source>
        <strain evidence="2 3">JC280</strain>
    </source>
</reference>
<sequence length="66" mass="7463">MRFRPDDCHSNNQSNFARLAKKDRHRHPEGERMTMAVSGLDAQVIGQVAGPAQFRASIPFKTVNIR</sequence>
<dbReference type="EMBL" id="LYDR01000103">
    <property type="protein sequence ID" value="ODA30739.1"/>
    <property type="molecule type" value="Genomic_DNA"/>
</dbReference>
<name>A0A1C3EBX4_9PLAN</name>
<evidence type="ECO:0000313" key="3">
    <source>
        <dbReference type="Proteomes" id="UP000094828"/>
    </source>
</evidence>
<keyword evidence="3" id="KW-1185">Reference proteome</keyword>